<sequence length="54" mass="5924">MSLGIRLSMFFEALLASVSGQLRNMASIRAQSDAAHQVLVLPRFRDAVQHALAQ</sequence>
<dbReference type="EMBL" id="FWXV01000007">
    <property type="protein sequence ID" value="SMD21875.1"/>
    <property type="molecule type" value="Genomic_DNA"/>
</dbReference>
<evidence type="ECO:0000313" key="1">
    <source>
        <dbReference type="EMBL" id="SMD21875.1"/>
    </source>
</evidence>
<accession>A0A1Y5XYN5</accession>
<dbReference type="Proteomes" id="UP000192674">
    <property type="component" value="Unassembled WGS sequence"/>
</dbReference>
<dbReference type="AlphaFoldDB" id="A0A1Y5XYN5"/>
<keyword evidence="2" id="KW-1185">Reference proteome</keyword>
<evidence type="ECO:0000313" key="2">
    <source>
        <dbReference type="Proteomes" id="UP000192674"/>
    </source>
</evidence>
<organism evidence="1 2">
    <name type="scientific">Kibdelosporangium aridum</name>
    <dbReference type="NCBI Taxonomy" id="2030"/>
    <lineage>
        <taxon>Bacteria</taxon>
        <taxon>Bacillati</taxon>
        <taxon>Actinomycetota</taxon>
        <taxon>Actinomycetes</taxon>
        <taxon>Pseudonocardiales</taxon>
        <taxon>Pseudonocardiaceae</taxon>
        <taxon>Kibdelosporangium</taxon>
    </lineage>
</organism>
<protein>
    <submittedName>
        <fullName evidence="1">Uncharacterized protein</fullName>
    </submittedName>
</protein>
<gene>
    <name evidence="1" type="ORF">SAMN05661093_07159</name>
</gene>
<reference evidence="1 2" key="1">
    <citation type="submission" date="2017-04" db="EMBL/GenBank/DDBJ databases">
        <authorList>
            <person name="Afonso C.L."/>
            <person name="Miller P.J."/>
            <person name="Scott M.A."/>
            <person name="Spackman E."/>
            <person name="Goraichik I."/>
            <person name="Dimitrov K.M."/>
            <person name="Suarez D.L."/>
            <person name="Swayne D.E."/>
        </authorList>
    </citation>
    <scope>NUCLEOTIDE SEQUENCE [LARGE SCALE GENOMIC DNA]</scope>
    <source>
        <strain evidence="1 2">DSM 43828</strain>
    </source>
</reference>
<proteinExistence type="predicted"/>
<name>A0A1Y5XYN5_KIBAR</name>